<organism evidence="1 2">
    <name type="scientific">Haematococcus lacustris</name>
    <name type="common">Green alga</name>
    <name type="synonym">Haematococcus pluvialis</name>
    <dbReference type="NCBI Taxonomy" id="44745"/>
    <lineage>
        <taxon>Eukaryota</taxon>
        <taxon>Viridiplantae</taxon>
        <taxon>Chlorophyta</taxon>
        <taxon>core chlorophytes</taxon>
        <taxon>Chlorophyceae</taxon>
        <taxon>CS clade</taxon>
        <taxon>Chlamydomonadales</taxon>
        <taxon>Haematococcaceae</taxon>
        <taxon>Haematococcus</taxon>
    </lineage>
</organism>
<gene>
    <name evidence="1" type="ORF">HaLaN_03289</name>
</gene>
<reference evidence="1 2" key="1">
    <citation type="submission" date="2020-02" db="EMBL/GenBank/DDBJ databases">
        <title>Draft genome sequence of Haematococcus lacustris strain NIES-144.</title>
        <authorList>
            <person name="Morimoto D."/>
            <person name="Nakagawa S."/>
            <person name="Yoshida T."/>
            <person name="Sawayama S."/>
        </authorList>
    </citation>
    <scope>NUCLEOTIDE SEQUENCE [LARGE SCALE GENOMIC DNA]</scope>
    <source>
        <strain evidence="1 2">NIES-144</strain>
    </source>
</reference>
<sequence length="10" mass="1148">MARNLLNVMS</sequence>
<name>A0A699YNH3_HAELA</name>
<comment type="caution">
    <text evidence="1">The sequence shown here is derived from an EMBL/GenBank/DDBJ whole genome shotgun (WGS) entry which is preliminary data.</text>
</comment>
<protein>
    <submittedName>
        <fullName evidence="1">Uncharacterized protein</fullName>
    </submittedName>
</protein>
<proteinExistence type="predicted"/>
<dbReference type="Proteomes" id="UP000485058">
    <property type="component" value="Unassembled WGS sequence"/>
</dbReference>
<evidence type="ECO:0000313" key="1">
    <source>
        <dbReference type="EMBL" id="GFH08344.1"/>
    </source>
</evidence>
<evidence type="ECO:0000313" key="2">
    <source>
        <dbReference type="Proteomes" id="UP000485058"/>
    </source>
</evidence>
<feature type="non-terminal residue" evidence="1">
    <location>
        <position position="1"/>
    </location>
</feature>
<keyword evidence="2" id="KW-1185">Reference proteome</keyword>
<accession>A0A699YNH3</accession>
<dbReference type="EMBL" id="BLLF01000155">
    <property type="protein sequence ID" value="GFH08344.1"/>
    <property type="molecule type" value="Genomic_DNA"/>
</dbReference>